<dbReference type="EMBL" id="BAAAZN010000002">
    <property type="protein sequence ID" value="GAA3532784.1"/>
    <property type="molecule type" value="Genomic_DNA"/>
</dbReference>
<dbReference type="Proteomes" id="UP001500689">
    <property type="component" value="Unassembled WGS sequence"/>
</dbReference>
<comment type="caution">
    <text evidence="2">The sequence shown here is derived from an EMBL/GenBank/DDBJ whole genome shotgun (WGS) entry which is preliminary data.</text>
</comment>
<feature type="region of interest" description="Disordered" evidence="1">
    <location>
        <begin position="185"/>
        <end position="206"/>
    </location>
</feature>
<accession>A0ABP6VFL7</accession>
<evidence type="ECO:0000313" key="3">
    <source>
        <dbReference type="Proteomes" id="UP001500689"/>
    </source>
</evidence>
<dbReference type="InterPro" id="IPR029058">
    <property type="entry name" value="AB_hydrolase_fold"/>
</dbReference>
<protein>
    <submittedName>
        <fullName evidence="2">Uncharacterized protein</fullName>
    </submittedName>
</protein>
<dbReference type="Gene3D" id="3.40.50.1820">
    <property type="entry name" value="alpha/beta hydrolase"/>
    <property type="match status" value="1"/>
</dbReference>
<reference evidence="3" key="1">
    <citation type="journal article" date="2019" name="Int. J. Syst. Evol. Microbiol.">
        <title>The Global Catalogue of Microorganisms (GCM) 10K type strain sequencing project: providing services to taxonomists for standard genome sequencing and annotation.</title>
        <authorList>
            <consortium name="The Broad Institute Genomics Platform"/>
            <consortium name="The Broad Institute Genome Sequencing Center for Infectious Disease"/>
            <person name="Wu L."/>
            <person name="Ma J."/>
        </authorList>
    </citation>
    <scope>NUCLEOTIDE SEQUENCE [LARGE SCALE GENOMIC DNA]</scope>
    <source>
        <strain evidence="3">JCM 16898</strain>
    </source>
</reference>
<sequence>MHAEPIAELVLGKLGVAAAELPSLPLGCILAAQNELVAELRRGAHPECGRVPLPFVPLAGGELLPCPAVAAVADGVGADVAFLTGSNRDECTLYELTAEMRAGADLPTTSWDADPALQRRIRAVYDRDREPGAVIGTSIAIDTDRIFGDPDAADRRGAPVRRWLHPGVPVRLALRLLRRTRRRQSPYGRPLRARRFHSVADQPAAG</sequence>
<evidence type="ECO:0000256" key="1">
    <source>
        <dbReference type="SAM" id="MobiDB-lite"/>
    </source>
</evidence>
<keyword evidence="3" id="KW-1185">Reference proteome</keyword>
<name>A0ABP6VFL7_9PSEU</name>
<gene>
    <name evidence="2" type="ORF">GCM10022222_15130</name>
</gene>
<organism evidence="2 3">
    <name type="scientific">Amycolatopsis ultiminotia</name>
    <dbReference type="NCBI Taxonomy" id="543629"/>
    <lineage>
        <taxon>Bacteria</taxon>
        <taxon>Bacillati</taxon>
        <taxon>Actinomycetota</taxon>
        <taxon>Actinomycetes</taxon>
        <taxon>Pseudonocardiales</taxon>
        <taxon>Pseudonocardiaceae</taxon>
        <taxon>Amycolatopsis</taxon>
    </lineage>
</organism>
<evidence type="ECO:0000313" key="2">
    <source>
        <dbReference type="EMBL" id="GAA3532784.1"/>
    </source>
</evidence>
<proteinExistence type="predicted"/>